<dbReference type="PANTHER" id="PTHR19134">
    <property type="entry name" value="RECEPTOR-TYPE TYROSINE-PROTEIN PHOSPHATASE"/>
    <property type="match status" value="1"/>
</dbReference>
<evidence type="ECO:0000256" key="2">
    <source>
        <dbReference type="SAM" id="MobiDB-lite"/>
    </source>
</evidence>
<dbReference type="SUPFAM" id="SSF52799">
    <property type="entry name" value="(Phosphotyrosine protein) phosphatases II"/>
    <property type="match status" value="1"/>
</dbReference>
<dbReference type="EMBL" id="FQNF01000010">
    <property type="protein sequence ID" value="SGZ38669.1"/>
    <property type="molecule type" value="Genomic_DNA"/>
</dbReference>
<dbReference type="OrthoDB" id="6058203at2759"/>
<feature type="domain" description="Tyrosine specific protein phosphatases" evidence="4">
    <location>
        <begin position="648"/>
        <end position="729"/>
    </location>
</feature>
<dbReference type="SMART" id="SM00404">
    <property type="entry name" value="PTPc_motif"/>
    <property type="match status" value="1"/>
</dbReference>
<protein>
    <recommendedName>
        <fullName evidence="7">Tyrosine-protein phosphatase 3</fullName>
    </recommendedName>
</protein>
<dbReference type="PROSITE" id="PS50055">
    <property type="entry name" value="TYR_PHOSPHATASE_PTP"/>
    <property type="match status" value="1"/>
</dbReference>
<dbReference type="PROSITE" id="PS50056">
    <property type="entry name" value="TYR_PHOSPHATASE_2"/>
    <property type="match status" value="1"/>
</dbReference>
<dbReference type="GO" id="GO:0004725">
    <property type="term" value="F:protein tyrosine phosphatase activity"/>
    <property type="evidence" value="ECO:0007669"/>
    <property type="project" value="InterPro"/>
</dbReference>
<dbReference type="SMART" id="SM00194">
    <property type="entry name" value="PTPc"/>
    <property type="match status" value="1"/>
</dbReference>
<dbReference type="InterPro" id="IPR050348">
    <property type="entry name" value="Protein-Tyr_Phosphatase"/>
</dbReference>
<comment type="similarity">
    <text evidence="1">Belongs to the protein-tyrosine phosphatase family. Non-receptor class subfamily.</text>
</comment>
<dbReference type="InterPro" id="IPR029021">
    <property type="entry name" value="Prot-tyrosine_phosphatase-like"/>
</dbReference>
<dbReference type="Proteomes" id="UP000183365">
    <property type="component" value="Unassembled WGS sequence"/>
</dbReference>
<dbReference type="AlphaFoldDB" id="A0A1L0CIR3"/>
<evidence type="ECO:0008006" key="7">
    <source>
        <dbReference type="Google" id="ProtNLM"/>
    </source>
</evidence>
<evidence type="ECO:0000256" key="1">
    <source>
        <dbReference type="ARBA" id="ARBA00009649"/>
    </source>
</evidence>
<feature type="region of interest" description="Disordered" evidence="2">
    <location>
        <begin position="1"/>
        <end position="21"/>
    </location>
</feature>
<feature type="compositionally biased region" description="Polar residues" evidence="2">
    <location>
        <begin position="1"/>
        <end position="12"/>
    </location>
</feature>
<dbReference type="PANTHER" id="PTHR19134:SF547">
    <property type="entry name" value="TYROSINE-PROTEIN PHOSPHATASE 3"/>
    <property type="match status" value="1"/>
</dbReference>
<evidence type="ECO:0000259" key="4">
    <source>
        <dbReference type="PROSITE" id="PS50056"/>
    </source>
</evidence>
<evidence type="ECO:0000313" key="6">
    <source>
        <dbReference type="Proteomes" id="UP000183365"/>
    </source>
</evidence>
<accession>A0A1L0CIR3</accession>
<dbReference type="VEuPathDB" id="FungiDB:HGUI_00869"/>
<proteinExistence type="inferred from homology"/>
<evidence type="ECO:0000259" key="3">
    <source>
        <dbReference type="PROSITE" id="PS50055"/>
    </source>
</evidence>
<dbReference type="InterPro" id="IPR000242">
    <property type="entry name" value="PTP_cat"/>
</dbReference>
<feature type="domain" description="Tyrosine-protein phosphatase" evidence="3">
    <location>
        <begin position="420"/>
        <end position="738"/>
    </location>
</feature>
<dbReference type="InterPro" id="IPR003595">
    <property type="entry name" value="Tyr_Pase_cat"/>
</dbReference>
<dbReference type="Gene3D" id="3.90.190.10">
    <property type="entry name" value="Protein tyrosine phosphatase superfamily"/>
    <property type="match status" value="1"/>
</dbReference>
<dbReference type="PROSITE" id="PS00383">
    <property type="entry name" value="TYR_PHOSPHATASE_1"/>
    <property type="match status" value="1"/>
</dbReference>
<dbReference type="InterPro" id="IPR000387">
    <property type="entry name" value="Tyr_Pase_dom"/>
</dbReference>
<name>A0A1L0CIR3_9ASCO</name>
<evidence type="ECO:0000313" key="5">
    <source>
        <dbReference type="EMBL" id="SGZ38669.1"/>
    </source>
</evidence>
<dbReference type="InterPro" id="IPR016130">
    <property type="entry name" value="Tyr_Pase_AS"/>
</dbReference>
<organism evidence="5 6">
    <name type="scientific">Hanseniaspora guilliermondii</name>
    <dbReference type="NCBI Taxonomy" id="56406"/>
    <lineage>
        <taxon>Eukaryota</taxon>
        <taxon>Fungi</taxon>
        <taxon>Dikarya</taxon>
        <taxon>Ascomycota</taxon>
        <taxon>Saccharomycotina</taxon>
        <taxon>Saccharomycetes</taxon>
        <taxon>Saccharomycodales</taxon>
        <taxon>Saccharomycodaceae</taxon>
        <taxon>Hanseniaspora</taxon>
    </lineage>
</organism>
<dbReference type="Pfam" id="PF00102">
    <property type="entry name" value="Y_phosphatase"/>
    <property type="match status" value="1"/>
</dbReference>
<gene>
    <name evidence="5" type="ORF">HGUI_00869</name>
</gene>
<reference evidence="6" key="1">
    <citation type="submission" date="2016-11" db="EMBL/GenBank/DDBJ databases">
        <authorList>
            <person name="Guldener U."/>
        </authorList>
    </citation>
    <scope>NUCLEOTIDE SEQUENCE [LARGE SCALE GENOMIC DNA]</scope>
</reference>
<sequence>MPESIRSSSKNKPSLKQRRSFNSDLMLDMSFNKTKANIFASHNENTSFFGNTPGYIHSKNDPVNTPYTLDNNSTGVFHTGRHTSNDAIMECEEESDNKAIINFEHQLRRSPKKESVQSFLLQESESCTSISDDSEIQTNRSSDCSVNTTPMNVKFKFGDSKTNNELGTYDTNLENHKKLFIEGSNMPNQDFNLKLPKMTRPSLNNRDTSGLIMNTHTGNMHKYSNSYGNNKSKSSKKHRHNLSLPQAHMMTFKNKNNTSNGNVTNREFGENFFKINVEYQETLSPLIESVNIEEEKRLCEAKKVAENNKHQNGDDLEFFYTNSTETFFQRHYKHFKRALQNPMDNAYKQVAIPKWLDHLLLQKEKVYFVRKFQQLSYLERERIDQYFLYQKRLFESNNTENSTFMDDMANSQLFSGDVFENGIKNRYKSVIPYHKTRVILHENAKRNKQKWGHESDKEKGISNTSSDTYFNGNYLSTPFKTKDNPSGLCPYIATQAPLDHTIRDFYNVLISNKVNLVITLTREIENGMNKCSNFWVDGKDYDGIKCSLLDEFSMSNEHMKHCIFQQEVRKAEVKRYKQDDDYFSSKIYHDIEESLIIRLMKLEWIDVETLQERQWIFVQIQMTTWPDFSIPKCNCDVLNILNIKMLLQNICDQVKMEANDEHIHTHNKVVVHCSSGSGRSGTICCTDALIDIIQHGNEQLITTEDPVYDIVATFREQRLHMVQNVNQYMMIYDCLVSYTQSIADGSWVMYREKFENLDIFRNFKQLISSS</sequence>
<dbReference type="PRINTS" id="PR00700">
    <property type="entry name" value="PRTYPHPHTASE"/>
</dbReference>
<keyword evidence="6" id="KW-1185">Reference proteome</keyword>